<evidence type="ECO:0000259" key="3">
    <source>
        <dbReference type="Pfam" id="PF00150"/>
    </source>
</evidence>
<dbReference type="InterPro" id="IPR013320">
    <property type="entry name" value="ConA-like_dom_sf"/>
</dbReference>
<dbReference type="InterPro" id="IPR017853">
    <property type="entry name" value="GH"/>
</dbReference>
<dbReference type="EMBL" id="WWCK01000001">
    <property type="protein sequence ID" value="MYM65439.1"/>
    <property type="molecule type" value="Genomic_DNA"/>
</dbReference>
<organism evidence="4 5">
    <name type="scientific">Duganella rivi</name>
    <dbReference type="NCBI Taxonomy" id="2666083"/>
    <lineage>
        <taxon>Bacteria</taxon>
        <taxon>Pseudomonadati</taxon>
        <taxon>Pseudomonadota</taxon>
        <taxon>Betaproteobacteria</taxon>
        <taxon>Burkholderiales</taxon>
        <taxon>Oxalobacteraceae</taxon>
        <taxon>Telluria group</taxon>
        <taxon>Duganella</taxon>
    </lineage>
</organism>
<comment type="caution">
    <text evidence="4">The sequence shown here is derived from an EMBL/GenBank/DDBJ whole genome shotgun (WGS) entry which is preliminary data.</text>
</comment>
<name>A0A7X4K9Q6_9BURK</name>
<evidence type="ECO:0000256" key="2">
    <source>
        <dbReference type="ARBA" id="ARBA00023295"/>
    </source>
</evidence>
<dbReference type="Pfam" id="PF00150">
    <property type="entry name" value="Cellulase"/>
    <property type="match status" value="1"/>
</dbReference>
<gene>
    <name evidence="4" type="ORF">GTP45_01150</name>
</gene>
<dbReference type="InterPro" id="IPR001547">
    <property type="entry name" value="Glyco_hydro_5"/>
</dbReference>
<dbReference type="SUPFAM" id="SSF49899">
    <property type="entry name" value="Concanavalin A-like lectins/glucanases"/>
    <property type="match status" value="1"/>
</dbReference>
<dbReference type="AlphaFoldDB" id="A0A7X4K9Q6"/>
<keyword evidence="2" id="KW-0326">Glycosidase</keyword>
<keyword evidence="5" id="KW-1185">Reference proteome</keyword>
<reference evidence="4 5" key="1">
    <citation type="submission" date="2019-12" db="EMBL/GenBank/DDBJ databases">
        <title>Novel species isolated from a subtropical stream in China.</title>
        <authorList>
            <person name="Lu H."/>
        </authorList>
    </citation>
    <scope>NUCLEOTIDE SEQUENCE [LARGE SCALE GENOMIC DNA]</scope>
    <source>
        <strain evidence="4 5">FT55W</strain>
    </source>
</reference>
<dbReference type="GO" id="GO:0000272">
    <property type="term" value="P:polysaccharide catabolic process"/>
    <property type="evidence" value="ECO:0007669"/>
    <property type="project" value="InterPro"/>
</dbReference>
<protein>
    <submittedName>
        <fullName evidence="4">Cellulase family glycosylhydrolase</fullName>
    </submittedName>
</protein>
<dbReference type="Proteomes" id="UP000450012">
    <property type="component" value="Unassembled WGS sequence"/>
</dbReference>
<dbReference type="Gene3D" id="3.20.20.80">
    <property type="entry name" value="Glycosidases"/>
    <property type="match status" value="1"/>
</dbReference>
<evidence type="ECO:0000256" key="1">
    <source>
        <dbReference type="ARBA" id="ARBA00022801"/>
    </source>
</evidence>
<dbReference type="SUPFAM" id="SSF51445">
    <property type="entry name" value="(Trans)glycosidases"/>
    <property type="match status" value="1"/>
</dbReference>
<sequence>MIDIAEFLSMAEIARLKQSSSPSRSGIAPGSPETFLLVEGDSIAIKAAAASTGVAQQYSSDGSLVKTVPIAADQKVVMGPLSGINVIVVNCTAGSLDATVGSAVLGSVQAAALSPLEKINALNLTPFSFNYYSILSDQYYNLAGGNSSRAFNLQYIKDCGGKLVRVGLTGFSGADYTSFIHNTATLPDTVTDANLRPTFKAACDTYMDALAAYGLIGMHCILFGQATIPGLFGETKPVAYGSTTSKTAIYAQSLMTWFVSRYRDHPAIGMMSIGNEYTTDNAGLTDPTPAQLGAWFKSVADAARAAKPGIMVTANITAPVIVLNRTKETVEQSVARYRVLFAGLDAYCLHMYGYYAFTGLQNLEVGTLPIAVYNSFGYEGVEPMMQAYADMARADRKPLIIGEWGVSIDNEYDADTASQFYSTRKKWRLAKAVVPYAHTSLMWNVQLTSIAAASGQSVWAIDPQAATSRAADIMAIAKAFNYAQLPQRNVGGAMASRRNAMRPACAMRNLGNRGGGINIRFTSTAAHQSSTGYALMFWFKLTGTLNNAEVMMDFRNAAASAGFAILARLVANNKSFYSDGRYFNGTAGVTSGNTNDRLPDFELGEWHHVAYKFKLYNSNGTRTGVTEIWLDSVYWETVGGAIPAHTTAQVPGDVPDSIPVGTTIYAMCNASNGVPFSAQDIVLLPSIVDDQEIWDHMAGAVNRRSMLHIRAFPDGTIADISANAVALTISGIGVAVER</sequence>
<keyword evidence="1" id="KW-0378">Hydrolase</keyword>
<dbReference type="GO" id="GO:0004553">
    <property type="term" value="F:hydrolase activity, hydrolyzing O-glycosyl compounds"/>
    <property type="evidence" value="ECO:0007669"/>
    <property type="project" value="InterPro"/>
</dbReference>
<evidence type="ECO:0000313" key="4">
    <source>
        <dbReference type="EMBL" id="MYM65439.1"/>
    </source>
</evidence>
<proteinExistence type="predicted"/>
<dbReference type="Gene3D" id="2.60.120.200">
    <property type="match status" value="1"/>
</dbReference>
<evidence type="ECO:0000313" key="5">
    <source>
        <dbReference type="Proteomes" id="UP000450012"/>
    </source>
</evidence>
<feature type="domain" description="Glycoside hydrolase family 5" evidence="3">
    <location>
        <begin position="240"/>
        <end position="420"/>
    </location>
</feature>
<accession>A0A7X4K9Q6</accession>
<dbReference type="RefSeq" id="WP_161012051.1">
    <property type="nucleotide sequence ID" value="NZ_WWCK01000001.1"/>
</dbReference>